<dbReference type="AlphaFoldDB" id="A0A1B7JPB1"/>
<gene>
    <name evidence="2" type="ORF">M998_2866</name>
</gene>
<accession>A0A1B7JPB1</accession>
<feature type="transmembrane region" description="Helical" evidence="1">
    <location>
        <begin position="6"/>
        <end position="27"/>
    </location>
</feature>
<evidence type="ECO:0000256" key="1">
    <source>
        <dbReference type="SAM" id="Phobius"/>
    </source>
</evidence>
<dbReference type="EMBL" id="LXEW01000040">
    <property type="protein sequence ID" value="OAT49702.1"/>
    <property type="molecule type" value="Genomic_DNA"/>
</dbReference>
<organism evidence="2 3">
    <name type="scientific">Providencia heimbachae ATCC 35613</name>
    <dbReference type="NCBI Taxonomy" id="1354272"/>
    <lineage>
        <taxon>Bacteria</taxon>
        <taxon>Pseudomonadati</taxon>
        <taxon>Pseudomonadota</taxon>
        <taxon>Gammaproteobacteria</taxon>
        <taxon>Enterobacterales</taxon>
        <taxon>Morganellaceae</taxon>
        <taxon>Providencia</taxon>
    </lineage>
</organism>
<keyword evidence="1" id="KW-1133">Transmembrane helix</keyword>
<evidence type="ECO:0000313" key="2">
    <source>
        <dbReference type="EMBL" id="OAT49702.1"/>
    </source>
</evidence>
<dbReference type="PATRIC" id="fig|1354272.4.peg.2928"/>
<reference evidence="2 3" key="1">
    <citation type="submission" date="2016-04" db="EMBL/GenBank/DDBJ databases">
        <title>ATOL: Assembling a taxonomically balanced genome-scale reconstruction of the evolutionary history of the Enterobacteriaceae.</title>
        <authorList>
            <person name="Plunkett G.III."/>
            <person name="Neeno-Eckwall E.C."/>
            <person name="Glasner J.D."/>
            <person name="Perna N.T."/>
        </authorList>
    </citation>
    <scope>NUCLEOTIDE SEQUENCE [LARGE SCALE GENOMIC DNA]</scope>
    <source>
        <strain evidence="2 3">ATCC 35613</strain>
    </source>
</reference>
<comment type="caution">
    <text evidence="2">The sequence shown here is derived from an EMBL/GenBank/DDBJ whole genome shotgun (WGS) entry which is preliminary data.</text>
</comment>
<keyword evidence="1" id="KW-0472">Membrane</keyword>
<name>A0A1B7JPB1_9GAMM</name>
<sequence length="37" mass="4079">MFSGYLPIIIRIAGLLIVAKLAVRLLATGNSNYFGRR</sequence>
<dbReference type="Proteomes" id="UP000078224">
    <property type="component" value="Unassembled WGS sequence"/>
</dbReference>
<keyword evidence="3" id="KW-1185">Reference proteome</keyword>
<evidence type="ECO:0000313" key="3">
    <source>
        <dbReference type="Proteomes" id="UP000078224"/>
    </source>
</evidence>
<keyword evidence="1" id="KW-0812">Transmembrane</keyword>
<protein>
    <submittedName>
        <fullName evidence="2">Uncharacterized protein</fullName>
    </submittedName>
</protein>
<proteinExistence type="predicted"/>